<dbReference type="EMBL" id="UINC01000957">
    <property type="protein sequence ID" value="SUZ65357.1"/>
    <property type="molecule type" value="Genomic_DNA"/>
</dbReference>
<feature type="non-terminal residue" evidence="1">
    <location>
        <position position="1"/>
    </location>
</feature>
<sequence length="129" mass="14614">VPFHPGIATDDTEISFGEVDYRLQRRRLLRDVERGIVDPAEVCDVHPELIRVARNVAPHTGVSCPLCSEKELRLVAYVFGPRLGPGGKCVVSDEELQRIARRQGDFVSYEVEVCATCGWNHLLRRYPLR</sequence>
<evidence type="ECO:0008006" key="2">
    <source>
        <dbReference type="Google" id="ProtNLM"/>
    </source>
</evidence>
<name>A0A381PGM1_9ZZZZ</name>
<proteinExistence type="predicted"/>
<dbReference type="Pfam" id="PF17249">
    <property type="entry name" value="DUF5318"/>
    <property type="match status" value="1"/>
</dbReference>
<accession>A0A381PGM1</accession>
<organism evidence="1">
    <name type="scientific">marine metagenome</name>
    <dbReference type="NCBI Taxonomy" id="408172"/>
    <lineage>
        <taxon>unclassified sequences</taxon>
        <taxon>metagenomes</taxon>
        <taxon>ecological metagenomes</taxon>
    </lineage>
</organism>
<dbReference type="AlphaFoldDB" id="A0A381PGM1"/>
<gene>
    <name evidence="1" type="ORF">METZ01_LOCUS18211</name>
</gene>
<protein>
    <recommendedName>
        <fullName evidence="2">DUF5318 domain-containing protein</fullName>
    </recommendedName>
</protein>
<reference evidence="1" key="1">
    <citation type="submission" date="2018-05" db="EMBL/GenBank/DDBJ databases">
        <authorList>
            <person name="Lanie J.A."/>
            <person name="Ng W.-L."/>
            <person name="Kazmierczak K.M."/>
            <person name="Andrzejewski T.M."/>
            <person name="Davidsen T.M."/>
            <person name="Wayne K.J."/>
            <person name="Tettelin H."/>
            <person name="Glass J.I."/>
            <person name="Rusch D."/>
            <person name="Podicherti R."/>
            <person name="Tsui H.-C.T."/>
            <person name="Winkler M.E."/>
        </authorList>
    </citation>
    <scope>NUCLEOTIDE SEQUENCE</scope>
</reference>
<dbReference type="InterPro" id="IPR035169">
    <property type="entry name" value="DUF5318"/>
</dbReference>
<evidence type="ECO:0000313" key="1">
    <source>
        <dbReference type="EMBL" id="SUZ65357.1"/>
    </source>
</evidence>